<dbReference type="OrthoDB" id="9204516at2"/>
<evidence type="ECO:0008006" key="3">
    <source>
        <dbReference type="Google" id="ProtNLM"/>
    </source>
</evidence>
<sequence>MNQSTRQGFKTRLRHLSRRQQLAFMAALCERLVPNYALYAQMAGWGDVQALRVVLDLVWETLQVREARIDFARQAEKLAELEPPGDDDSFGARRATETVVALAAVLDALQGEAAEAPLEVSQVSRSGVQAFIEMTEGREDDDAERNAARLREHPLMAEEQEFQEAVLNEVEAELGRDGLKALRRLGRNEGVSNLGLSLD</sequence>
<evidence type="ECO:0000313" key="2">
    <source>
        <dbReference type="Proteomes" id="UP000184346"/>
    </source>
</evidence>
<reference evidence="1 2" key="1">
    <citation type="submission" date="2016-11" db="EMBL/GenBank/DDBJ databases">
        <authorList>
            <person name="Jaros S."/>
            <person name="Januszkiewicz K."/>
            <person name="Wedrychowicz H."/>
        </authorList>
    </citation>
    <scope>NUCLEOTIDE SEQUENCE [LARGE SCALE GENOMIC DNA]</scope>
    <source>
        <strain evidence="1 2">DSM 19980</strain>
    </source>
</reference>
<evidence type="ECO:0000313" key="1">
    <source>
        <dbReference type="EMBL" id="SHF77373.1"/>
    </source>
</evidence>
<keyword evidence="2" id="KW-1185">Reference proteome</keyword>
<gene>
    <name evidence="1" type="ORF">SAMN02745148_03494</name>
</gene>
<dbReference type="Proteomes" id="UP000184346">
    <property type="component" value="Unassembled WGS sequence"/>
</dbReference>
<name>A0A1M5EDM8_9GAMM</name>
<dbReference type="STRING" id="1121942.SAMN02745148_03494"/>
<dbReference type="EMBL" id="FQUJ01000022">
    <property type="protein sequence ID" value="SHF77373.1"/>
    <property type="molecule type" value="Genomic_DNA"/>
</dbReference>
<dbReference type="InterPro" id="IPR023381">
    <property type="entry name" value="YP001051499.1-like_dom_sf"/>
</dbReference>
<accession>A0A1M5EDM8</accession>
<organism evidence="1 2">
    <name type="scientific">Modicisalibacter ilicicola DSM 19980</name>
    <dbReference type="NCBI Taxonomy" id="1121942"/>
    <lineage>
        <taxon>Bacteria</taxon>
        <taxon>Pseudomonadati</taxon>
        <taxon>Pseudomonadota</taxon>
        <taxon>Gammaproteobacteria</taxon>
        <taxon>Oceanospirillales</taxon>
        <taxon>Halomonadaceae</taxon>
        <taxon>Modicisalibacter</taxon>
    </lineage>
</organism>
<dbReference type="InterPro" id="IPR007338">
    <property type="entry name" value="DUF416"/>
</dbReference>
<dbReference type="RefSeq" id="WP_072825238.1">
    <property type="nucleotide sequence ID" value="NZ_FQUJ01000022.1"/>
</dbReference>
<proteinExistence type="predicted"/>
<dbReference type="AlphaFoldDB" id="A0A1M5EDM8"/>
<dbReference type="Pfam" id="PF04222">
    <property type="entry name" value="DUF416"/>
    <property type="match status" value="1"/>
</dbReference>
<protein>
    <recommendedName>
        <fullName evidence="3">DUF416 domain-containing protein</fullName>
    </recommendedName>
</protein>
<dbReference type="Gene3D" id="1.20.1590.10">
    <property type="entry name" value="YP_001051499.1 domain like"/>
    <property type="match status" value="1"/>
</dbReference>